<dbReference type="SUPFAM" id="SSF54695">
    <property type="entry name" value="POZ domain"/>
    <property type="match status" value="1"/>
</dbReference>
<dbReference type="InterPro" id="IPR000210">
    <property type="entry name" value="BTB/POZ_dom"/>
</dbReference>
<feature type="domain" description="BTB" evidence="2">
    <location>
        <begin position="76"/>
        <end position="135"/>
    </location>
</feature>
<dbReference type="PROSITE" id="PS50097">
    <property type="entry name" value="BTB"/>
    <property type="match status" value="1"/>
</dbReference>
<comment type="caution">
    <text evidence="3">The sequence shown here is derived from an EMBL/GenBank/DDBJ whole genome shotgun (WGS) entry which is preliminary data.</text>
</comment>
<evidence type="ECO:0000313" key="4">
    <source>
        <dbReference type="Proteomes" id="UP001432322"/>
    </source>
</evidence>
<keyword evidence="4" id="KW-1185">Reference proteome</keyword>
<dbReference type="Pfam" id="PF00651">
    <property type="entry name" value="BTB"/>
    <property type="match status" value="1"/>
</dbReference>
<dbReference type="EMBL" id="BTSY01000005">
    <property type="protein sequence ID" value="GMT30501.1"/>
    <property type="molecule type" value="Genomic_DNA"/>
</dbReference>
<accession>A0AAV5WHW7</accession>
<protein>
    <recommendedName>
        <fullName evidence="2">BTB domain-containing protein</fullName>
    </recommendedName>
</protein>
<evidence type="ECO:0000256" key="1">
    <source>
        <dbReference type="SAM" id="MobiDB-lite"/>
    </source>
</evidence>
<evidence type="ECO:0000313" key="3">
    <source>
        <dbReference type="EMBL" id="GMT30501.1"/>
    </source>
</evidence>
<feature type="region of interest" description="Disordered" evidence="1">
    <location>
        <begin position="240"/>
        <end position="264"/>
    </location>
</feature>
<proteinExistence type="predicted"/>
<dbReference type="Gene3D" id="3.30.710.10">
    <property type="entry name" value="Potassium Channel Kv1.1, Chain A"/>
    <property type="match status" value="1"/>
</dbReference>
<feature type="non-terminal residue" evidence="3">
    <location>
        <position position="1"/>
    </location>
</feature>
<evidence type="ECO:0000259" key="2">
    <source>
        <dbReference type="PROSITE" id="PS50097"/>
    </source>
</evidence>
<dbReference type="SMART" id="SM00225">
    <property type="entry name" value="BTB"/>
    <property type="match status" value="1"/>
</dbReference>
<organism evidence="3 4">
    <name type="scientific">Pristionchus fissidentatus</name>
    <dbReference type="NCBI Taxonomy" id="1538716"/>
    <lineage>
        <taxon>Eukaryota</taxon>
        <taxon>Metazoa</taxon>
        <taxon>Ecdysozoa</taxon>
        <taxon>Nematoda</taxon>
        <taxon>Chromadorea</taxon>
        <taxon>Rhabditida</taxon>
        <taxon>Rhabditina</taxon>
        <taxon>Diplogasteromorpha</taxon>
        <taxon>Diplogasteroidea</taxon>
        <taxon>Neodiplogasteridae</taxon>
        <taxon>Pristionchus</taxon>
    </lineage>
</organism>
<dbReference type="Proteomes" id="UP001432322">
    <property type="component" value="Unassembled WGS sequence"/>
</dbReference>
<sequence length="264" mass="30540">GRGGGGEREKFSIIADVDDYEVGFTMIYWGKLMDKKEEYIVDDGITIEAKILIKGPSGDRFRCFDKLDFFSPSSFSDVVLVVDGVSLHVERQILARDSTYFDSLFFGGFRESKETEIVLNDLSVKEFTVLLKFVYGTHGTRVDETNFEFLLKLADRFDIKKIFDAVEKFLLREGKIVLTTARLLNVADRHNFTVLKERCLDSLYSYERIASLKRSEEYKILSGSAKDEIIDLLIQLKEDEDYDNNEEHGENEESYNEEEEEEPY</sequence>
<dbReference type="InterPro" id="IPR011333">
    <property type="entry name" value="SKP1/BTB/POZ_sf"/>
</dbReference>
<dbReference type="AlphaFoldDB" id="A0AAV5WHW7"/>
<dbReference type="PANTHER" id="PTHR47022">
    <property type="entry name" value="BTB AND MATH DOMAIN-CONTAINING PROTEIN 36-RELATED"/>
    <property type="match status" value="1"/>
</dbReference>
<reference evidence="3" key="1">
    <citation type="submission" date="2023-10" db="EMBL/GenBank/DDBJ databases">
        <title>Genome assembly of Pristionchus species.</title>
        <authorList>
            <person name="Yoshida K."/>
            <person name="Sommer R.J."/>
        </authorList>
    </citation>
    <scope>NUCLEOTIDE SEQUENCE</scope>
    <source>
        <strain evidence="3">RS5133</strain>
    </source>
</reference>
<dbReference type="PANTHER" id="PTHR47022:SF1">
    <property type="entry name" value="BTB AND MATH DOMAIN-CONTAINING PROTEIN 36-RELATED"/>
    <property type="match status" value="1"/>
</dbReference>
<name>A0AAV5WHW7_9BILA</name>
<gene>
    <name evidence="3" type="ORF">PFISCL1PPCAC_21798</name>
</gene>